<accession>A0A3B0TT21</accession>
<reference evidence="1" key="1">
    <citation type="submission" date="2018-06" db="EMBL/GenBank/DDBJ databases">
        <authorList>
            <person name="Zhirakovskaya E."/>
        </authorList>
    </citation>
    <scope>NUCLEOTIDE SEQUENCE</scope>
</reference>
<dbReference type="InterPro" id="IPR025345">
    <property type="entry name" value="DUF4249"/>
</dbReference>
<evidence type="ECO:0008006" key="2">
    <source>
        <dbReference type="Google" id="ProtNLM"/>
    </source>
</evidence>
<organism evidence="1">
    <name type="scientific">hydrothermal vent metagenome</name>
    <dbReference type="NCBI Taxonomy" id="652676"/>
    <lineage>
        <taxon>unclassified sequences</taxon>
        <taxon>metagenomes</taxon>
        <taxon>ecological metagenomes</taxon>
    </lineage>
</organism>
<dbReference type="Pfam" id="PF14054">
    <property type="entry name" value="DUF4249"/>
    <property type="match status" value="1"/>
</dbReference>
<name>A0A3B0TT21_9ZZZZ</name>
<dbReference type="EMBL" id="UOEL01000134">
    <property type="protein sequence ID" value="VAW16577.1"/>
    <property type="molecule type" value="Genomic_DNA"/>
</dbReference>
<gene>
    <name evidence="1" type="ORF">MNBD_BACTEROID03-2706</name>
</gene>
<sequence length="309" mass="34896">MAFFKHHPVLILLTSIFCANCGVKEISLDFPEHTSKPVINSIIKKDSIISLTINTSEPVLEKENTTITNATVILLEDESIIDSLLYSNGQYNSNTIAKTNSIYQIIASISGYEELSAQDQVPSLPIILASSFKDSVYLDDDDEYMSQLTITLQDPPDINNFYELKLGFKYKGSPESGTIFSDVVFYDYINNDLVLQNEGQLDLDNFVHPVFSDALFDGTTYTLRINYEPDYSIYVEGEDIDTNYDLIVILRSISETYYEYRKSLTIHLDNQLGGIWEGVGQPTEMYSNIKNGYGVFAAYSQVIDTLQKE</sequence>
<evidence type="ECO:0000313" key="1">
    <source>
        <dbReference type="EMBL" id="VAW16577.1"/>
    </source>
</evidence>
<dbReference type="AlphaFoldDB" id="A0A3B0TT21"/>
<protein>
    <recommendedName>
        <fullName evidence="2">DUF4249 domain-containing protein</fullName>
    </recommendedName>
</protein>
<proteinExistence type="predicted"/>